<feature type="compositionally biased region" description="Polar residues" evidence="1">
    <location>
        <begin position="111"/>
        <end position="137"/>
    </location>
</feature>
<feature type="region of interest" description="Disordered" evidence="1">
    <location>
        <begin position="1"/>
        <end position="31"/>
    </location>
</feature>
<comment type="caution">
    <text evidence="2">The sequence shown here is derived from an EMBL/GenBank/DDBJ whole genome shotgun (WGS) entry which is preliminary data.</text>
</comment>
<dbReference type="OrthoDB" id="5244050at2759"/>
<feature type="compositionally biased region" description="Gly residues" evidence="1">
    <location>
        <begin position="831"/>
        <end position="844"/>
    </location>
</feature>
<feature type="region of interest" description="Disordered" evidence="1">
    <location>
        <begin position="450"/>
        <end position="573"/>
    </location>
</feature>
<dbReference type="Proteomes" id="UP000310066">
    <property type="component" value="Unassembled WGS sequence"/>
</dbReference>
<dbReference type="AlphaFoldDB" id="A0A4U0TMT8"/>
<evidence type="ECO:0000256" key="1">
    <source>
        <dbReference type="SAM" id="MobiDB-lite"/>
    </source>
</evidence>
<evidence type="ECO:0000313" key="2">
    <source>
        <dbReference type="EMBL" id="TKA23045.1"/>
    </source>
</evidence>
<feature type="compositionally biased region" description="Polar residues" evidence="1">
    <location>
        <begin position="251"/>
        <end position="270"/>
    </location>
</feature>
<feature type="region of interest" description="Disordered" evidence="1">
    <location>
        <begin position="735"/>
        <end position="766"/>
    </location>
</feature>
<accession>A0A4U0TMT8</accession>
<feature type="region of interest" description="Disordered" evidence="1">
    <location>
        <begin position="831"/>
        <end position="853"/>
    </location>
</feature>
<name>A0A4U0TMT8_9PEZI</name>
<feature type="compositionally biased region" description="Polar residues" evidence="1">
    <location>
        <begin position="459"/>
        <end position="484"/>
    </location>
</feature>
<organism evidence="2 3">
    <name type="scientific">Friedmanniomyces endolithicus</name>
    <dbReference type="NCBI Taxonomy" id="329885"/>
    <lineage>
        <taxon>Eukaryota</taxon>
        <taxon>Fungi</taxon>
        <taxon>Dikarya</taxon>
        <taxon>Ascomycota</taxon>
        <taxon>Pezizomycotina</taxon>
        <taxon>Dothideomycetes</taxon>
        <taxon>Dothideomycetidae</taxon>
        <taxon>Mycosphaerellales</taxon>
        <taxon>Teratosphaeriaceae</taxon>
        <taxon>Friedmanniomyces</taxon>
    </lineage>
</organism>
<feature type="region of interest" description="Disordered" evidence="1">
    <location>
        <begin position="305"/>
        <end position="354"/>
    </location>
</feature>
<feature type="compositionally biased region" description="Polar residues" evidence="1">
    <location>
        <begin position="209"/>
        <end position="234"/>
    </location>
</feature>
<feature type="compositionally biased region" description="Polar residues" evidence="1">
    <location>
        <begin position="183"/>
        <end position="193"/>
    </location>
</feature>
<feature type="compositionally biased region" description="Basic residues" evidence="1">
    <location>
        <begin position="164"/>
        <end position="173"/>
    </location>
</feature>
<evidence type="ECO:0000313" key="3">
    <source>
        <dbReference type="Proteomes" id="UP000310066"/>
    </source>
</evidence>
<sequence length="853" mass="92715">MRFTSRTTATTATPDHAAHFGGGGTAAEPPQKAELFFGARTRLGRKKNVEGGAQWEANEQRRQQQQQKNLGAVPWAQNRGRDTSQSPLEEDMPDRKPNLNVWPNLERDNRSTPNDAVSDYYNPSKQPYYVSQQTSDSAVRDMGLRKPPPMTIHETASDPALARRPLKSALKKHFQPEMKRQASDTSQRLGTSSSEKKPTRLNLSHFLPRSQSRNLLSPNTLSRSPSALTDNSDYSPRETVHVQLKRPTANAPFTTHKSVKQPTVDASPTSRAKVFEPDIYDQAKTNVRRPPKGIQNWFDGVDISTDEESETETKKQASPDSHELDANDLSSEFSPWHIKSDGEQPRLDRKGSRDPVEDNLLAIKHAKERIQERMRLVGQRKGSFDTVTIASAVSSEIPDRKRGGGSRLALVELASQSVLSLSESSGDEGASTPDARAHLDNASLLAMASNAPSEHPPQRLQNKRSIPNDSVPRQSTSTVQTSGSIPIRLTDSIPLPASAPPAAEPRRAPQTPHSDPTAQALRKLTGQATPRSSRSRRSTAAPKPSGPADSPTDILGSPSADTVVSVTPSDPSHLMAVSEEEMILLEMMRNKRAAMQSSSFAEGYQLALKREQELMVKRRESAQQTALKILRLREESGSNSNVSSGNKMRSQRGSKALTAVGDDGSGAVEDGLWRRKPEQRGSKIVAAAADPMDDGSGEAVVDEGYRRKYSALRREKVDAALKLEKFLADGHRAKTPTAEDFPEAPLFSPPESAAHQRGTAAEERGTTRHRVLPLRAAREAELLMPRVYHPSPSSSPVDFEGVGSCSVLGEEDVEVQHDQVRHFLAGTLGGGGAGGSGWAAGEGGFPRPPSAGA</sequence>
<reference evidence="2 3" key="1">
    <citation type="submission" date="2017-03" db="EMBL/GenBank/DDBJ databases">
        <title>Genomes of endolithic fungi from Antarctica.</title>
        <authorList>
            <person name="Coleine C."/>
            <person name="Masonjones S."/>
            <person name="Stajich J.E."/>
        </authorList>
    </citation>
    <scope>NUCLEOTIDE SEQUENCE [LARGE SCALE GENOMIC DNA]</scope>
    <source>
        <strain evidence="2 3">CCFEE 5311</strain>
    </source>
</reference>
<dbReference type="EMBL" id="NAJP01000239">
    <property type="protein sequence ID" value="TKA23045.1"/>
    <property type="molecule type" value="Genomic_DNA"/>
</dbReference>
<feature type="compositionally biased region" description="Basic and acidic residues" evidence="1">
    <location>
        <begin position="338"/>
        <end position="354"/>
    </location>
</feature>
<feature type="compositionally biased region" description="Polar residues" evidence="1">
    <location>
        <begin position="559"/>
        <end position="570"/>
    </location>
</feature>
<dbReference type="STRING" id="329885.A0A4U0TMT8"/>
<protein>
    <submittedName>
        <fullName evidence="2">Uncharacterized protein</fullName>
    </submittedName>
</protein>
<proteinExistence type="predicted"/>
<feature type="region of interest" description="Disordered" evidence="1">
    <location>
        <begin position="635"/>
        <end position="679"/>
    </location>
</feature>
<feature type="region of interest" description="Disordered" evidence="1">
    <location>
        <begin position="47"/>
        <end position="270"/>
    </location>
</feature>
<feature type="compositionally biased region" description="Low complexity" evidence="1">
    <location>
        <begin position="637"/>
        <end position="646"/>
    </location>
</feature>
<feature type="compositionally biased region" description="Basic and acidic residues" evidence="1">
    <location>
        <begin position="311"/>
        <end position="325"/>
    </location>
</feature>
<feature type="non-terminal residue" evidence="2">
    <location>
        <position position="853"/>
    </location>
</feature>
<gene>
    <name evidence="2" type="ORF">B0A54_17957</name>
</gene>